<protein>
    <submittedName>
        <fullName evidence="17">Cytochrome aa3-600 menaquinol oxidase subunit 1</fullName>
    </submittedName>
</protein>
<feature type="transmembrane region" description="Helical" evidence="15">
    <location>
        <begin position="98"/>
        <end position="123"/>
    </location>
</feature>
<keyword evidence="7 14" id="KW-0812">Transmembrane</keyword>
<evidence type="ECO:0000256" key="3">
    <source>
        <dbReference type="ARBA" id="ARBA00022448"/>
    </source>
</evidence>
<feature type="transmembrane region" description="Helical" evidence="15">
    <location>
        <begin position="591"/>
        <end position="611"/>
    </location>
</feature>
<dbReference type="Proteomes" id="UP001232973">
    <property type="component" value="Unassembled WGS sequence"/>
</dbReference>
<feature type="transmembrane region" description="Helical" evidence="15">
    <location>
        <begin position="15"/>
        <end position="37"/>
    </location>
</feature>
<proteinExistence type="inferred from homology"/>
<keyword evidence="18" id="KW-1185">Reference proteome</keyword>
<reference evidence="17 18" key="1">
    <citation type="submission" date="2023-07" db="EMBL/GenBank/DDBJ databases">
        <title>Genomic Encyclopedia of Type Strains, Phase IV (KMG-IV): sequencing the most valuable type-strain genomes for metagenomic binning, comparative biology and taxonomic classification.</title>
        <authorList>
            <person name="Goeker M."/>
        </authorList>
    </citation>
    <scope>NUCLEOTIDE SEQUENCE [LARGE SCALE GENOMIC DNA]</scope>
    <source>
        <strain evidence="17 18">DSM 4006</strain>
    </source>
</reference>
<evidence type="ECO:0000256" key="10">
    <source>
        <dbReference type="ARBA" id="ARBA00022989"/>
    </source>
</evidence>
<dbReference type="Gene3D" id="1.20.210.10">
    <property type="entry name" value="Cytochrome c oxidase-like, subunit I domain"/>
    <property type="match status" value="1"/>
</dbReference>
<comment type="similarity">
    <text evidence="2 14">Belongs to the heme-copper respiratory oxidase family.</text>
</comment>
<accession>A0ABT9XKI8</accession>
<keyword evidence="4" id="KW-1003">Cell membrane</keyword>
<evidence type="ECO:0000259" key="16">
    <source>
        <dbReference type="PROSITE" id="PS50855"/>
    </source>
</evidence>
<evidence type="ECO:0000256" key="12">
    <source>
        <dbReference type="ARBA" id="ARBA00023008"/>
    </source>
</evidence>
<keyword evidence="3 14" id="KW-0813">Transport</keyword>
<evidence type="ECO:0000256" key="8">
    <source>
        <dbReference type="ARBA" id="ARBA00022723"/>
    </source>
</evidence>
<evidence type="ECO:0000256" key="5">
    <source>
        <dbReference type="ARBA" id="ARBA00022617"/>
    </source>
</evidence>
<keyword evidence="11" id="KW-0408">Iron</keyword>
<evidence type="ECO:0000256" key="2">
    <source>
        <dbReference type="ARBA" id="ARBA00009578"/>
    </source>
</evidence>
<feature type="transmembrane region" description="Helical" evidence="15">
    <location>
        <begin position="58"/>
        <end position="78"/>
    </location>
</feature>
<organism evidence="17 18">
    <name type="scientific">Alicyclobacillus cycloheptanicus</name>
    <dbReference type="NCBI Taxonomy" id="1457"/>
    <lineage>
        <taxon>Bacteria</taxon>
        <taxon>Bacillati</taxon>
        <taxon>Bacillota</taxon>
        <taxon>Bacilli</taxon>
        <taxon>Bacillales</taxon>
        <taxon>Alicyclobacillaceae</taxon>
        <taxon>Alicyclobacillus</taxon>
    </lineage>
</organism>
<evidence type="ECO:0000256" key="15">
    <source>
        <dbReference type="SAM" id="Phobius"/>
    </source>
</evidence>
<keyword evidence="13 15" id="KW-0472">Membrane</keyword>
<feature type="transmembrane region" description="Helical" evidence="15">
    <location>
        <begin position="378"/>
        <end position="400"/>
    </location>
</feature>
<feature type="transmembrane region" description="Helical" evidence="15">
    <location>
        <begin position="331"/>
        <end position="357"/>
    </location>
</feature>
<dbReference type="Pfam" id="PF00115">
    <property type="entry name" value="COX1"/>
    <property type="match status" value="1"/>
</dbReference>
<name>A0ABT9XKI8_9BACL</name>
<feature type="transmembrane region" description="Helical" evidence="15">
    <location>
        <begin position="221"/>
        <end position="251"/>
    </location>
</feature>
<feature type="transmembrane region" description="Helical" evidence="15">
    <location>
        <begin position="271"/>
        <end position="294"/>
    </location>
</feature>
<sequence length="660" mass="73861">MNAFLSHFFVTGDPLIYASDVLIVLVSLGIIVTLTYLKKWKWLWREWLTTVDHKRIAIMYLIAAILMLFRGGADAELLRTQLAVPNNSFLTAEHYDQIFTTHGTIMILFMAMPMMFALFNAAVPLQIGARDVAFPYLNAISFWLFFFGCLLFNLSFVIGGSPDGGWTSYPPLTELGFSPGPGENYYILGILISGLGSTATGINFMATILKMRAPGMTLMKLPLFCWSVLSSSIIILFAFPALTVALALLLLDRTMGTDFFTILHGGNPMQFVNLFWVWGHPEVYIVVLPAFGVYSEVVSTFSRKTVFGYKSMVFSLLAITVIGYLTWAHHFFTMGAGASVNTFFAISTMCVGIPTGVKMFNWLFTMFRGRIQFKLPMLWTLAFIPAFAIAGATGIMLAAAPADYQFHNSQFLVAHFHMALIGGVVFGYVAGMYYWWPKLFGFSLDERLGRWAFWLWQIGFYGCFGPQFALGFMGMTRRMYTYPANMGWNTLNLVSTCGAYLMGVAFLFIGAQIVYSILKGKRDVTGDPWDGRTLEWSIPSPPPLYNFAVIPTVQARDEWWRRKQSGEAAQRAAFPAEASLQPIHMPRNSSIPFLVGLSFFVGGFGTVFHWYGMSIVGGVGILLCLLARSLQENVDYYVPVDEIKRTEIHLREGVTHGLHV</sequence>
<evidence type="ECO:0000256" key="6">
    <source>
        <dbReference type="ARBA" id="ARBA00022660"/>
    </source>
</evidence>
<keyword evidence="6 14" id="KW-0679">Respiratory chain</keyword>
<dbReference type="PROSITE" id="PS00077">
    <property type="entry name" value="COX1_CUB"/>
    <property type="match status" value="1"/>
</dbReference>
<feature type="transmembrane region" description="Helical" evidence="15">
    <location>
        <begin position="185"/>
        <end position="209"/>
    </location>
</feature>
<dbReference type="InterPro" id="IPR023616">
    <property type="entry name" value="Cyt_c_oxase-like_su1_dom"/>
</dbReference>
<dbReference type="InterPro" id="IPR000883">
    <property type="entry name" value="Cyt_C_Oxase_1"/>
</dbReference>
<dbReference type="EMBL" id="JAUSTP010000024">
    <property type="protein sequence ID" value="MDQ0190812.1"/>
    <property type="molecule type" value="Genomic_DNA"/>
</dbReference>
<evidence type="ECO:0000256" key="14">
    <source>
        <dbReference type="RuleBase" id="RU000370"/>
    </source>
</evidence>
<dbReference type="PROSITE" id="PS50855">
    <property type="entry name" value="COX1"/>
    <property type="match status" value="1"/>
</dbReference>
<keyword evidence="8" id="KW-0479">Metal-binding</keyword>
<gene>
    <name evidence="17" type="ORF">J2S03_002679</name>
</gene>
<evidence type="ECO:0000256" key="1">
    <source>
        <dbReference type="ARBA" id="ARBA00004651"/>
    </source>
</evidence>
<feature type="transmembrane region" description="Helical" evidence="15">
    <location>
        <begin position="448"/>
        <end position="473"/>
    </location>
</feature>
<dbReference type="InterPro" id="IPR036927">
    <property type="entry name" value="Cyt_c_oxase-like_su1_sf"/>
</dbReference>
<dbReference type="PANTHER" id="PTHR10422">
    <property type="entry name" value="CYTOCHROME C OXIDASE SUBUNIT 1"/>
    <property type="match status" value="1"/>
</dbReference>
<feature type="transmembrane region" description="Helical" evidence="15">
    <location>
        <begin position="135"/>
        <end position="158"/>
    </location>
</feature>
<dbReference type="CDD" id="cd01662">
    <property type="entry name" value="Ubiquinol_Oxidase_I"/>
    <property type="match status" value="1"/>
</dbReference>
<dbReference type="InterPro" id="IPR023615">
    <property type="entry name" value="Cyt_c_Oxase_su1_BS"/>
</dbReference>
<keyword evidence="10 15" id="KW-1133">Transmembrane helix</keyword>
<feature type="transmembrane region" description="Helical" evidence="15">
    <location>
        <begin position="306"/>
        <end position="325"/>
    </location>
</feature>
<feature type="transmembrane region" description="Helical" evidence="15">
    <location>
        <begin position="493"/>
        <end position="515"/>
    </location>
</feature>
<evidence type="ECO:0000256" key="13">
    <source>
        <dbReference type="ARBA" id="ARBA00023136"/>
    </source>
</evidence>
<keyword evidence="5 14" id="KW-0349">Heme</keyword>
<comment type="subcellular location">
    <subcellularLocation>
        <location evidence="1">Cell membrane</location>
        <topology evidence="1">Multi-pass membrane protein</topology>
    </subcellularLocation>
</comment>
<evidence type="ECO:0000313" key="17">
    <source>
        <dbReference type="EMBL" id="MDQ0190812.1"/>
    </source>
</evidence>
<evidence type="ECO:0000256" key="7">
    <source>
        <dbReference type="ARBA" id="ARBA00022692"/>
    </source>
</evidence>
<keyword evidence="9 14" id="KW-0249">Electron transport</keyword>
<feature type="domain" description="Cytochrome oxidase subunit I profile" evidence="16">
    <location>
        <begin position="36"/>
        <end position="554"/>
    </location>
</feature>
<evidence type="ECO:0000256" key="4">
    <source>
        <dbReference type="ARBA" id="ARBA00022475"/>
    </source>
</evidence>
<dbReference type="SUPFAM" id="SSF81442">
    <property type="entry name" value="Cytochrome c oxidase subunit I-like"/>
    <property type="match status" value="1"/>
</dbReference>
<comment type="caution">
    <text evidence="17">The sequence shown here is derived from an EMBL/GenBank/DDBJ whole genome shotgun (WGS) entry which is preliminary data.</text>
</comment>
<dbReference type="PANTHER" id="PTHR10422:SF35">
    <property type="entry name" value="CYTOCHROME BO(3) UBIQUINOL OXIDASE SUBUNIT 1"/>
    <property type="match status" value="1"/>
</dbReference>
<evidence type="ECO:0000256" key="9">
    <source>
        <dbReference type="ARBA" id="ARBA00022982"/>
    </source>
</evidence>
<keyword evidence="12" id="KW-0186">Copper</keyword>
<feature type="transmembrane region" description="Helical" evidence="15">
    <location>
        <begin position="412"/>
        <end position="436"/>
    </location>
</feature>
<evidence type="ECO:0000256" key="11">
    <source>
        <dbReference type="ARBA" id="ARBA00023004"/>
    </source>
</evidence>
<evidence type="ECO:0000313" key="18">
    <source>
        <dbReference type="Proteomes" id="UP001232973"/>
    </source>
</evidence>
<dbReference type="PRINTS" id="PR01165">
    <property type="entry name" value="CYCOXIDASEI"/>
</dbReference>